<dbReference type="InterPro" id="IPR027806">
    <property type="entry name" value="HARBI1_dom"/>
</dbReference>
<keyword evidence="2" id="KW-0479">Metal-binding</keyword>
<protein>
    <submittedName>
        <fullName evidence="5">DDE superfamily endonuclease</fullName>
    </submittedName>
</protein>
<evidence type="ECO:0000256" key="2">
    <source>
        <dbReference type="ARBA" id="ARBA00022723"/>
    </source>
</evidence>
<evidence type="ECO:0000256" key="3">
    <source>
        <dbReference type="SAM" id="MobiDB-lite"/>
    </source>
</evidence>
<comment type="caution">
    <text evidence="5">The sequence shown here is derived from an EMBL/GenBank/DDBJ whole genome shotgun (WGS) entry which is preliminary data.</text>
</comment>
<keyword evidence="5" id="KW-0255">Endonuclease</keyword>
<dbReference type="EMBL" id="JAACNO010001535">
    <property type="protein sequence ID" value="KAF4139957.1"/>
    <property type="molecule type" value="Genomic_DNA"/>
</dbReference>
<evidence type="ECO:0000313" key="5">
    <source>
        <dbReference type="EMBL" id="KAF4139957.1"/>
    </source>
</evidence>
<dbReference type="AlphaFoldDB" id="A0A8S9UKC9"/>
<feature type="domain" description="DDE Tnp4" evidence="4">
    <location>
        <begin position="1"/>
        <end position="69"/>
    </location>
</feature>
<reference evidence="5" key="1">
    <citation type="submission" date="2020-03" db="EMBL/GenBank/DDBJ databases">
        <title>Hybrid Assembly of Korean Phytophthora infestans isolates.</title>
        <authorList>
            <person name="Prokchorchik M."/>
            <person name="Lee Y."/>
            <person name="Seo J."/>
            <person name="Cho J.-H."/>
            <person name="Park Y.-E."/>
            <person name="Jang D.-C."/>
            <person name="Im J.-S."/>
            <person name="Choi J.-G."/>
            <person name="Park H.-J."/>
            <person name="Lee G.-B."/>
            <person name="Lee Y.-G."/>
            <person name="Hong S.-Y."/>
            <person name="Cho K."/>
            <person name="Sohn K.H."/>
        </authorList>
    </citation>
    <scope>NUCLEOTIDE SEQUENCE</scope>
    <source>
        <strain evidence="5">KR_2_A2</strain>
    </source>
</reference>
<dbReference type="GO" id="GO:0004519">
    <property type="term" value="F:endonuclease activity"/>
    <property type="evidence" value="ECO:0007669"/>
    <property type="project" value="UniProtKB-KW"/>
</dbReference>
<feature type="region of interest" description="Disordered" evidence="3">
    <location>
        <begin position="85"/>
        <end position="108"/>
    </location>
</feature>
<name>A0A8S9UKC9_PHYIN</name>
<organism evidence="5 6">
    <name type="scientific">Phytophthora infestans</name>
    <name type="common">Potato late blight agent</name>
    <name type="synonym">Botrytis infestans</name>
    <dbReference type="NCBI Taxonomy" id="4787"/>
    <lineage>
        <taxon>Eukaryota</taxon>
        <taxon>Sar</taxon>
        <taxon>Stramenopiles</taxon>
        <taxon>Oomycota</taxon>
        <taxon>Peronosporomycetes</taxon>
        <taxon>Peronosporales</taxon>
        <taxon>Peronosporaceae</taxon>
        <taxon>Phytophthora</taxon>
    </lineage>
</organism>
<dbReference type="GO" id="GO:0046872">
    <property type="term" value="F:metal ion binding"/>
    <property type="evidence" value="ECO:0007669"/>
    <property type="project" value="UniProtKB-KW"/>
</dbReference>
<proteinExistence type="predicted"/>
<evidence type="ECO:0000256" key="1">
    <source>
        <dbReference type="ARBA" id="ARBA00001968"/>
    </source>
</evidence>
<evidence type="ECO:0000313" key="6">
    <source>
        <dbReference type="Proteomes" id="UP000704712"/>
    </source>
</evidence>
<keyword evidence="5" id="KW-0540">Nuclease</keyword>
<evidence type="ECO:0000259" key="4">
    <source>
        <dbReference type="Pfam" id="PF13359"/>
    </source>
</evidence>
<keyword evidence="5" id="KW-0378">Hydrolase</keyword>
<gene>
    <name evidence="5" type="ORF">GN958_ATG10871</name>
</gene>
<dbReference type="Pfam" id="PF13359">
    <property type="entry name" value="DDE_Tnp_4"/>
    <property type="match status" value="1"/>
</dbReference>
<accession>A0A8S9UKC9</accession>
<dbReference type="Proteomes" id="UP000704712">
    <property type="component" value="Unassembled WGS sequence"/>
</dbReference>
<comment type="cofactor">
    <cofactor evidence="1">
        <name>a divalent metal cation</name>
        <dbReference type="ChEBI" id="CHEBI:60240"/>
    </cofactor>
</comment>
<sequence length="123" mass="13969">MTPYNEKDEGGSLTNVQTKFNYKLSSTRMAIEGAFGLLKERFNILKKPLEERTPRASVRVVVACLVLHNLLIDFQDTTNFELSGAYNSGDEERIHQSQTNREKKLKSRLGCQKRDDIAADFTA</sequence>